<feature type="compositionally biased region" description="Basic and acidic residues" evidence="1">
    <location>
        <begin position="96"/>
        <end position="115"/>
    </location>
</feature>
<keyword evidence="3" id="KW-1185">Reference proteome</keyword>
<sequence>MKVQMASFQYPSLDVMRAEMLDMKARLQELRAFEAEGKDEDEATLMERLLEEMMGVDGGSNSGAACPAFASREPAWQADEWTAEARCPPRGCPCREHRGSLEGLDHSSSEQRQICRQEAGAEGQA</sequence>
<organism evidence="2 3">
    <name type="scientific">Adiantum capillus-veneris</name>
    <name type="common">Maidenhair fern</name>
    <dbReference type="NCBI Taxonomy" id="13818"/>
    <lineage>
        <taxon>Eukaryota</taxon>
        <taxon>Viridiplantae</taxon>
        <taxon>Streptophyta</taxon>
        <taxon>Embryophyta</taxon>
        <taxon>Tracheophyta</taxon>
        <taxon>Polypodiopsida</taxon>
        <taxon>Polypodiidae</taxon>
        <taxon>Polypodiales</taxon>
        <taxon>Pteridineae</taxon>
        <taxon>Pteridaceae</taxon>
        <taxon>Vittarioideae</taxon>
        <taxon>Adiantum</taxon>
    </lineage>
</organism>
<evidence type="ECO:0000256" key="1">
    <source>
        <dbReference type="SAM" id="MobiDB-lite"/>
    </source>
</evidence>
<dbReference type="EMBL" id="JABFUD020000025">
    <property type="protein sequence ID" value="KAI5059706.1"/>
    <property type="molecule type" value="Genomic_DNA"/>
</dbReference>
<protein>
    <submittedName>
        <fullName evidence="2">Uncharacterized protein</fullName>
    </submittedName>
</protein>
<accession>A0A9D4U156</accession>
<gene>
    <name evidence="2" type="ORF">GOP47_0026025</name>
</gene>
<evidence type="ECO:0000313" key="2">
    <source>
        <dbReference type="EMBL" id="KAI5059706.1"/>
    </source>
</evidence>
<dbReference type="AlphaFoldDB" id="A0A9D4U156"/>
<reference evidence="2" key="1">
    <citation type="submission" date="2021-01" db="EMBL/GenBank/DDBJ databases">
        <title>Adiantum capillus-veneris genome.</title>
        <authorList>
            <person name="Fang Y."/>
            <person name="Liao Q."/>
        </authorList>
    </citation>
    <scope>NUCLEOTIDE SEQUENCE</scope>
    <source>
        <strain evidence="2">H3</strain>
        <tissue evidence="2">Leaf</tissue>
    </source>
</reference>
<name>A0A9D4U156_ADICA</name>
<proteinExistence type="predicted"/>
<comment type="caution">
    <text evidence="2">The sequence shown here is derived from an EMBL/GenBank/DDBJ whole genome shotgun (WGS) entry which is preliminary data.</text>
</comment>
<evidence type="ECO:0000313" key="3">
    <source>
        <dbReference type="Proteomes" id="UP000886520"/>
    </source>
</evidence>
<dbReference type="Proteomes" id="UP000886520">
    <property type="component" value="Chromosome 25"/>
</dbReference>
<feature type="region of interest" description="Disordered" evidence="1">
    <location>
        <begin position="96"/>
        <end position="125"/>
    </location>
</feature>